<dbReference type="Gene3D" id="3.10.450.40">
    <property type="match status" value="1"/>
</dbReference>
<keyword evidence="1" id="KW-0732">Signal</keyword>
<dbReference type="KEGG" id="simp:C6571_07755"/>
<dbReference type="InterPro" id="IPR025711">
    <property type="entry name" value="PepSY"/>
</dbReference>
<feature type="signal peptide" evidence="1">
    <location>
        <begin position="1"/>
        <end position="29"/>
    </location>
</feature>
<sequence>MVICTAHFLRRLALTCLALLLLGASPVLRADDHGSHELARQALEQGRVLPLRTVLEKVERDYQGQALKVEFEQDDGRFLYKIRLLQSDGRMVKLKVDAVDGKVLEIKRKERGGDKDAHPRR</sequence>
<dbReference type="AlphaFoldDB" id="A0A2S0MZ74"/>
<protein>
    <submittedName>
        <fullName evidence="3">Peptidase</fullName>
    </submittedName>
</protein>
<proteinExistence type="predicted"/>
<feature type="chain" id="PRO_5015771378" evidence="1">
    <location>
        <begin position="30"/>
        <end position="121"/>
    </location>
</feature>
<feature type="domain" description="PepSY" evidence="2">
    <location>
        <begin position="53"/>
        <end position="106"/>
    </location>
</feature>
<dbReference type="OrthoDB" id="8527445at2"/>
<evidence type="ECO:0000313" key="3">
    <source>
        <dbReference type="EMBL" id="AVO41194.1"/>
    </source>
</evidence>
<evidence type="ECO:0000313" key="4">
    <source>
        <dbReference type="Proteomes" id="UP000239326"/>
    </source>
</evidence>
<evidence type="ECO:0000256" key="1">
    <source>
        <dbReference type="SAM" id="SignalP"/>
    </source>
</evidence>
<reference evidence="3 4" key="1">
    <citation type="submission" date="2018-03" db="EMBL/GenBank/DDBJ databases">
        <title>Genome sequencing of Simplicispira sp.</title>
        <authorList>
            <person name="Kim S.-J."/>
            <person name="Heo J."/>
            <person name="Kwon S.-W."/>
        </authorList>
    </citation>
    <scope>NUCLEOTIDE SEQUENCE [LARGE SCALE GENOMIC DNA]</scope>
    <source>
        <strain evidence="3 4">SC1-8</strain>
    </source>
</reference>
<dbReference type="EMBL" id="CP027669">
    <property type="protein sequence ID" value="AVO41194.1"/>
    <property type="molecule type" value="Genomic_DNA"/>
</dbReference>
<dbReference type="Pfam" id="PF03413">
    <property type="entry name" value="PepSY"/>
    <property type="match status" value="1"/>
</dbReference>
<name>A0A2S0MZ74_9BURK</name>
<gene>
    <name evidence="3" type="ORF">C6571_07755</name>
</gene>
<accession>A0A2S0MZ74</accession>
<dbReference type="Proteomes" id="UP000239326">
    <property type="component" value="Chromosome"/>
</dbReference>
<keyword evidence="4" id="KW-1185">Reference proteome</keyword>
<dbReference type="RefSeq" id="WP_106446172.1">
    <property type="nucleotide sequence ID" value="NZ_CP027669.1"/>
</dbReference>
<organism evidence="3 4">
    <name type="scientific">Simplicispira suum</name>
    <dbReference type="NCBI Taxonomy" id="2109915"/>
    <lineage>
        <taxon>Bacteria</taxon>
        <taxon>Pseudomonadati</taxon>
        <taxon>Pseudomonadota</taxon>
        <taxon>Betaproteobacteria</taxon>
        <taxon>Burkholderiales</taxon>
        <taxon>Comamonadaceae</taxon>
        <taxon>Simplicispira</taxon>
    </lineage>
</organism>
<evidence type="ECO:0000259" key="2">
    <source>
        <dbReference type="Pfam" id="PF03413"/>
    </source>
</evidence>